<evidence type="ECO:0000313" key="2">
    <source>
        <dbReference type="Proteomes" id="UP000007322"/>
    </source>
</evidence>
<dbReference type="EMBL" id="CP003007">
    <property type="protein sequence ID" value="AEO60493.1"/>
    <property type="molecule type" value="Genomic_DNA"/>
</dbReference>
<sequence>MPVYCITGTNRGLGLEFVRQLARSSDNTIIAGVRSLASTDLSDLRAAASPSTHILECDTGSLASIHAFAKAARLALGEDRKIDYLINNAAVNLASHQTSLNLGPDELQAQMAVNVIGPAKTLELFLDAGLLSQHVRVLNMTSGLASLHLTAQSPARKCAGYSITKAALNMLTLHQAADLRSHLPGAVVVLADPGWAKTRLGGEGAVMEPSDSVAGVLKVLHGLRPEDSGSFFSHSGDKIPW</sequence>
<dbReference type="GeneID" id="11511529"/>
<name>G2QMV3_THET4</name>
<dbReference type="PANTHER" id="PTHR45458:SF1">
    <property type="entry name" value="SHORT CHAIN DEHYDROGENASE"/>
    <property type="match status" value="1"/>
</dbReference>
<dbReference type="STRING" id="573729.G2QMV3"/>
<dbReference type="OrthoDB" id="5296at2759"/>
<dbReference type="eggNOG" id="KOG1611">
    <property type="taxonomic scope" value="Eukaryota"/>
</dbReference>
<accession>G2QMV3</accession>
<protein>
    <recommendedName>
        <fullName evidence="3">NAD(P)-binding protein</fullName>
    </recommendedName>
</protein>
<keyword evidence="2" id="KW-1185">Reference proteome</keyword>
<dbReference type="InterPro" id="IPR036291">
    <property type="entry name" value="NAD(P)-bd_dom_sf"/>
</dbReference>
<dbReference type="InParanoid" id="G2QMV3"/>
<reference evidence="1 2" key="1">
    <citation type="journal article" date="2011" name="Nat. Biotechnol.">
        <title>Comparative genomic analysis of the thermophilic biomass-degrading fungi Myceliophthora thermophila and Thielavia terrestris.</title>
        <authorList>
            <person name="Berka R.M."/>
            <person name="Grigoriev I.V."/>
            <person name="Otillar R."/>
            <person name="Salamov A."/>
            <person name="Grimwood J."/>
            <person name="Reid I."/>
            <person name="Ishmael N."/>
            <person name="John T."/>
            <person name="Darmond C."/>
            <person name="Moisan M.-C."/>
            <person name="Henrissat B."/>
            <person name="Coutinho P.M."/>
            <person name="Lombard V."/>
            <person name="Natvig D.O."/>
            <person name="Lindquist E."/>
            <person name="Schmutz J."/>
            <person name="Lucas S."/>
            <person name="Harris P."/>
            <person name="Powlowski J."/>
            <person name="Bellemare A."/>
            <person name="Taylor D."/>
            <person name="Butler G."/>
            <person name="de Vries R.P."/>
            <person name="Allijn I.E."/>
            <person name="van den Brink J."/>
            <person name="Ushinsky S."/>
            <person name="Storms R."/>
            <person name="Powell A.J."/>
            <person name="Paulsen I.T."/>
            <person name="Elbourne L.D.H."/>
            <person name="Baker S.E."/>
            <person name="Magnuson J."/>
            <person name="LaBoissiere S."/>
            <person name="Clutterbuck A.J."/>
            <person name="Martinez D."/>
            <person name="Wogulis M."/>
            <person name="de Leon A.L."/>
            <person name="Rey M.W."/>
            <person name="Tsang A."/>
        </authorList>
    </citation>
    <scope>NUCLEOTIDE SEQUENCE [LARGE SCALE GENOMIC DNA]</scope>
    <source>
        <strain evidence="2">ATCC 42464 / BCRC 31852 / DSM 1799</strain>
    </source>
</reference>
<dbReference type="KEGG" id="mtm:MYCTH_2309724"/>
<dbReference type="Pfam" id="PF00106">
    <property type="entry name" value="adh_short"/>
    <property type="match status" value="1"/>
</dbReference>
<evidence type="ECO:0000313" key="1">
    <source>
        <dbReference type="EMBL" id="AEO60493.1"/>
    </source>
</evidence>
<dbReference type="PANTHER" id="PTHR45458">
    <property type="entry name" value="SHORT-CHAIN DEHYDROGENASE/REDUCTASE SDR"/>
    <property type="match status" value="1"/>
</dbReference>
<proteinExistence type="predicted"/>
<dbReference type="PRINTS" id="PR00081">
    <property type="entry name" value="GDHRDH"/>
</dbReference>
<dbReference type="InterPro" id="IPR052184">
    <property type="entry name" value="SDR_enzymes"/>
</dbReference>
<dbReference type="Proteomes" id="UP000007322">
    <property type="component" value="Chromosome 6"/>
</dbReference>
<dbReference type="Gene3D" id="3.40.50.720">
    <property type="entry name" value="NAD(P)-binding Rossmann-like Domain"/>
    <property type="match status" value="1"/>
</dbReference>
<dbReference type="GO" id="GO:0016616">
    <property type="term" value="F:oxidoreductase activity, acting on the CH-OH group of donors, NAD or NADP as acceptor"/>
    <property type="evidence" value="ECO:0007669"/>
    <property type="project" value="TreeGrafter"/>
</dbReference>
<dbReference type="HOGENOM" id="CLU_010194_9_1_1"/>
<dbReference type="OMA" id="GIGLEYC"/>
<dbReference type="RefSeq" id="XP_003665738.1">
    <property type="nucleotide sequence ID" value="XM_003665690.1"/>
</dbReference>
<evidence type="ECO:0008006" key="3">
    <source>
        <dbReference type="Google" id="ProtNLM"/>
    </source>
</evidence>
<dbReference type="SUPFAM" id="SSF51735">
    <property type="entry name" value="NAD(P)-binding Rossmann-fold domains"/>
    <property type="match status" value="1"/>
</dbReference>
<dbReference type="AlphaFoldDB" id="G2QMV3"/>
<dbReference type="InterPro" id="IPR002347">
    <property type="entry name" value="SDR_fam"/>
</dbReference>
<dbReference type="VEuPathDB" id="FungiDB:MYCTH_2309724"/>
<gene>
    <name evidence="1" type="ORF">MYCTH_2309724</name>
</gene>
<organism evidence="1 2">
    <name type="scientific">Thermothelomyces thermophilus (strain ATCC 42464 / BCRC 31852 / DSM 1799)</name>
    <name type="common">Sporotrichum thermophile</name>
    <dbReference type="NCBI Taxonomy" id="573729"/>
    <lineage>
        <taxon>Eukaryota</taxon>
        <taxon>Fungi</taxon>
        <taxon>Dikarya</taxon>
        <taxon>Ascomycota</taxon>
        <taxon>Pezizomycotina</taxon>
        <taxon>Sordariomycetes</taxon>
        <taxon>Sordariomycetidae</taxon>
        <taxon>Sordariales</taxon>
        <taxon>Chaetomiaceae</taxon>
        <taxon>Thermothelomyces</taxon>
    </lineage>
</organism>
<dbReference type="FunCoup" id="G2QMV3">
    <property type="interactions" value="67"/>
</dbReference>